<dbReference type="EMBL" id="CP003281">
    <property type="protein sequence ID" value="AFL84895.1"/>
    <property type="molecule type" value="Genomic_DNA"/>
</dbReference>
<dbReference type="SUPFAM" id="SSF53335">
    <property type="entry name" value="S-adenosyl-L-methionine-dependent methyltransferases"/>
    <property type="match status" value="1"/>
</dbReference>
<dbReference type="HOGENOM" id="CLU_056435_5_1_10"/>
<dbReference type="PANTHER" id="PTHR43861:SF3">
    <property type="entry name" value="PUTATIVE (AFU_ORTHOLOGUE AFUA_2G14390)-RELATED"/>
    <property type="match status" value="1"/>
</dbReference>
<protein>
    <submittedName>
        <fullName evidence="3">Tellurite resistance protein TehB</fullName>
    </submittedName>
</protein>
<sequence length="197" mass="22548">MKDFWNQKFDKTPLLYGELPNVYFKEKLKELKPEKIFLPGDGEGRNGVYAASLGWRVVALDQSEVAKANALQLADKKQVSIDYLIMDIQEFSCEEQFDTIAMIYFHLPISILKSIHDQLNKCLKKGGNIIIEGFGRRQLDYNSGGPKDKNMLYDLEELKSSFPDFIWKEQFDGILDLKEGKGHDGPAHVIRLFGTKI</sequence>
<accession>I3Z6M7</accession>
<dbReference type="OrthoDB" id="9804312at2"/>
<dbReference type="Proteomes" id="UP000006050">
    <property type="component" value="Chromosome"/>
</dbReference>
<dbReference type="GO" id="GO:0016740">
    <property type="term" value="F:transferase activity"/>
    <property type="evidence" value="ECO:0007669"/>
    <property type="project" value="UniProtKB-KW"/>
</dbReference>
<dbReference type="RefSeq" id="WP_014772854.1">
    <property type="nucleotide sequence ID" value="NC_018010.1"/>
</dbReference>
<dbReference type="eggNOG" id="COG2263">
    <property type="taxonomic scope" value="Bacteria"/>
</dbReference>
<dbReference type="KEGG" id="bbd:Belba_2335"/>
<keyword evidence="4" id="KW-1185">Reference proteome</keyword>
<dbReference type="InterPro" id="IPR015985">
    <property type="entry name" value="TehB-like_dom"/>
</dbReference>
<evidence type="ECO:0000259" key="2">
    <source>
        <dbReference type="Pfam" id="PF03848"/>
    </source>
</evidence>
<evidence type="ECO:0000313" key="4">
    <source>
        <dbReference type="Proteomes" id="UP000006050"/>
    </source>
</evidence>
<organism evidence="3 4">
    <name type="scientific">Belliella baltica (strain DSM 15883 / CIP 108006 / LMG 21964 / BA134)</name>
    <dbReference type="NCBI Taxonomy" id="866536"/>
    <lineage>
        <taxon>Bacteria</taxon>
        <taxon>Pseudomonadati</taxon>
        <taxon>Bacteroidota</taxon>
        <taxon>Cytophagia</taxon>
        <taxon>Cytophagales</taxon>
        <taxon>Cyclobacteriaceae</taxon>
        <taxon>Belliella</taxon>
    </lineage>
</organism>
<dbReference type="Pfam" id="PF03848">
    <property type="entry name" value="TehB"/>
    <property type="match status" value="1"/>
</dbReference>
<evidence type="ECO:0000313" key="3">
    <source>
        <dbReference type="EMBL" id="AFL84895.1"/>
    </source>
</evidence>
<dbReference type="PANTHER" id="PTHR43861">
    <property type="entry name" value="TRANS-ACONITATE 2-METHYLTRANSFERASE-RELATED"/>
    <property type="match status" value="1"/>
</dbReference>
<name>I3Z6M7_BELBD</name>
<dbReference type="Gene3D" id="3.40.50.150">
    <property type="entry name" value="Vaccinia Virus protein VP39"/>
    <property type="match status" value="1"/>
</dbReference>
<reference evidence="4" key="1">
    <citation type="submission" date="2012-06" db="EMBL/GenBank/DDBJ databases">
        <title>The complete genome of Belliella baltica DSM 15883.</title>
        <authorList>
            <person name="Lucas S."/>
            <person name="Copeland A."/>
            <person name="Lapidus A."/>
            <person name="Goodwin L."/>
            <person name="Pitluck S."/>
            <person name="Peters L."/>
            <person name="Mikhailova N."/>
            <person name="Davenport K."/>
            <person name="Kyrpides N."/>
            <person name="Mavromatis K."/>
            <person name="Pagani I."/>
            <person name="Ivanova N."/>
            <person name="Ovchinnikova G."/>
            <person name="Zeytun A."/>
            <person name="Detter J.C."/>
            <person name="Han C."/>
            <person name="Land M."/>
            <person name="Hauser L."/>
            <person name="Markowitz V."/>
            <person name="Cheng J.-F."/>
            <person name="Hugenholtz P."/>
            <person name="Woyke T."/>
            <person name="Wu D."/>
            <person name="Tindall B."/>
            <person name="Pomrenke H."/>
            <person name="Brambilla E."/>
            <person name="Klenk H.-P."/>
            <person name="Eisen J.A."/>
        </authorList>
    </citation>
    <scope>NUCLEOTIDE SEQUENCE [LARGE SCALE GENOMIC DNA]</scope>
    <source>
        <strain evidence="4">DSM 15883 / CIP 108006 / LMG 21964 / BA134</strain>
    </source>
</reference>
<gene>
    <name evidence="3" type="ordered locus">Belba_2335</name>
</gene>
<dbReference type="STRING" id="866536.Belba_2335"/>
<feature type="domain" description="Tellurite resistance methyltransferase TehB-like" evidence="2">
    <location>
        <begin position="2"/>
        <end position="132"/>
    </location>
</feature>
<evidence type="ECO:0000256" key="1">
    <source>
        <dbReference type="ARBA" id="ARBA00022679"/>
    </source>
</evidence>
<keyword evidence="1" id="KW-0808">Transferase</keyword>
<dbReference type="AlphaFoldDB" id="I3Z6M7"/>
<dbReference type="PATRIC" id="fig|866536.3.peg.2399"/>
<dbReference type="CDD" id="cd02440">
    <property type="entry name" value="AdoMet_MTases"/>
    <property type="match status" value="1"/>
</dbReference>
<proteinExistence type="predicted"/>
<dbReference type="InterPro" id="IPR029063">
    <property type="entry name" value="SAM-dependent_MTases_sf"/>
</dbReference>